<dbReference type="Proteomes" id="UP000283522">
    <property type="component" value="Unassembled WGS sequence"/>
</dbReference>
<reference evidence="1 2" key="1">
    <citation type="submission" date="2018-09" db="EMBL/GenBank/DDBJ databases">
        <authorList>
            <person name="Wang X."/>
            <person name="Du Z."/>
        </authorList>
    </citation>
    <scope>NUCLEOTIDE SEQUENCE [LARGE SCALE GENOMIC DNA]</scope>
    <source>
        <strain evidence="1 2">N3</strain>
    </source>
</reference>
<keyword evidence="2" id="KW-1185">Reference proteome</keyword>
<dbReference type="EMBL" id="QXML01000001">
    <property type="protein sequence ID" value="RIW18437.1"/>
    <property type="molecule type" value="Genomic_DNA"/>
</dbReference>
<proteinExistence type="predicted"/>
<evidence type="ECO:0000313" key="1">
    <source>
        <dbReference type="EMBL" id="RIW18437.1"/>
    </source>
</evidence>
<organism evidence="1 2">
    <name type="scientific">Algoriphagus lacus</name>
    <dbReference type="NCBI Taxonomy" id="2056311"/>
    <lineage>
        <taxon>Bacteria</taxon>
        <taxon>Pseudomonadati</taxon>
        <taxon>Bacteroidota</taxon>
        <taxon>Cytophagia</taxon>
        <taxon>Cytophagales</taxon>
        <taxon>Cyclobacteriaceae</taxon>
        <taxon>Algoriphagus</taxon>
    </lineage>
</organism>
<gene>
    <name evidence="1" type="ORF">D0X99_01745</name>
</gene>
<name>A0A418PW79_9BACT</name>
<protein>
    <submittedName>
        <fullName evidence="1">Uncharacterized protein</fullName>
    </submittedName>
</protein>
<comment type="caution">
    <text evidence="1">The sequence shown here is derived from an EMBL/GenBank/DDBJ whole genome shotgun (WGS) entry which is preliminary data.</text>
</comment>
<sequence>MNKLIPIFIEGKKWVQLSQLTAEQARSLRTFLPVNCLKKIFFQGIELSDCLDFDMYEFWYRSRQVSDQRQGLFDF</sequence>
<accession>A0A418PW79</accession>
<evidence type="ECO:0000313" key="2">
    <source>
        <dbReference type="Proteomes" id="UP000283522"/>
    </source>
</evidence>
<dbReference type="AlphaFoldDB" id="A0A418PW79"/>